<name>A0ACB9KXY7_9MYRT</name>
<evidence type="ECO:0000313" key="1">
    <source>
        <dbReference type="EMBL" id="KAI4302351.1"/>
    </source>
</evidence>
<accession>A0ACB9KXY7</accession>
<gene>
    <name evidence="1" type="ORF">MLD38_038106</name>
</gene>
<dbReference type="EMBL" id="CM042891">
    <property type="protein sequence ID" value="KAI4302351.1"/>
    <property type="molecule type" value="Genomic_DNA"/>
</dbReference>
<organism evidence="1 2">
    <name type="scientific">Melastoma candidum</name>
    <dbReference type="NCBI Taxonomy" id="119954"/>
    <lineage>
        <taxon>Eukaryota</taxon>
        <taxon>Viridiplantae</taxon>
        <taxon>Streptophyta</taxon>
        <taxon>Embryophyta</taxon>
        <taxon>Tracheophyta</taxon>
        <taxon>Spermatophyta</taxon>
        <taxon>Magnoliopsida</taxon>
        <taxon>eudicotyledons</taxon>
        <taxon>Gunneridae</taxon>
        <taxon>Pentapetalae</taxon>
        <taxon>rosids</taxon>
        <taxon>malvids</taxon>
        <taxon>Myrtales</taxon>
        <taxon>Melastomataceae</taxon>
        <taxon>Melastomatoideae</taxon>
        <taxon>Melastomateae</taxon>
        <taxon>Melastoma</taxon>
    </lineage>
</organism>
<dbReference type="Proteomes" id="UP001057402">
    <property type="component" value="Chromosome 12"/>
</dbReference>
<reference evidence="2" key="1">
    <citation type="journal article" date="2023" name="Front. Plant Sci.">
        <title>Chromosomal-level genome assembly of Melastoma candidum provides insights into trichome evolution.</title>
        <authorList>
            <person name="Zhong Y."/>
            <person name="Wu W."/>
            <person name="Sun C."/>
            <person name="Zou P."/>
            <person name="Liu Y."/>
            <person name="Dai S."/>
            <person name="Zhou R."/>
        </authorList>
    </citation>
    <scope>NUCLEOTIDE SEQUENCE [LARGE SCALE GENOMIC DNA]</scope>
</reference>
<sequence length="327" mass="34744">MTMSSTTTTINNNDFVVGSGNNPFGDTTLTKVFVGGLAWETPREAMKEHFDMYGEILEAVVISDKVTGRSKGYGFVTFKDPEAAKKACEDATPMINGRRANCNLASLGARRGKSSPPPQGMSGTTVPKATALAQAAHPSPPLPHQGSNVVGLRTIPTTAAANPQVQWYYPAATTPLPFHQAIPFFGYSPAYIAANVTYNQKLSYNGSGGGGAGGYMNAHYAHHHHHHQVYPSQTMLHAANTLVPIYPHHQHHPPLYHHHPYHQAHTTMGLPAHIFPTTATTTTTSGGPISAVPAILSKPASIPPPPTNSGSPNTPHTTCSLVCLAVE</sequence>
<keyword evidence="2" id="KW-1185">Reference proteome</keyword>
<proteinExistence type="predicted"/>
<evidence type="ECO:0000313" key="2">
    <source>
        <dbReference type="Proteomes" id="UP001057402"/>
    </source>
</evidence>
<comment type="caution">
    <text evidence="1">The sequence shown here is derived from an EMBL/GenBank/DDBJ whole genome shotgun (WGS) entry which is preliminary data.</text>
</comment>
<protein>
    <submittedName>
        <fullName evidence="1">Uncharacterized protein</fullName>
    </submittedName>
</protein>